<dbReference type="AlphaFoldDB" id="A0A6L2LKR5"/>
<proteinExistence type="predicted"/>
<comment type="caution">
    <text evidence="1">The sequence shown here is derived from an EMBL/GenBank/DDBJ whole genome shotgun (WGS) entry which is preliminary data.</text>
</comment>
<protein>
    <submittedName>
        <fullName evidence="1">Uncharacterized protein</fullName>
    </submittedName>
</protein>
<accession>A0A6L2LKR5</accession>
<name>A0A6L2LKR5_TANCI</name>
<dbReference type="EMBL" id="BKCJ010004453">
    <property type="protein sequence ID" value="GEU61132.1"/>
    <property type="molecule type" value="Genomic_DNA"/>
</dbReference>
<reference evidence="1" key="1">
    <citation type="journal article" date="2019" name="Sci. Rep.">
        <title>Draft genome of Tanacetum cinerariifolium, the natural source of mosquito coil.</title>
        <authorList>
            <person name="Yamashiro T."/>
            <person name="Shiraishi A."/>
            <person name="Satake H."/>
            <person name="Nakayama K."/>
        </authorList>
    </citation>
    <scope>NUCLEOTIDE SEQUENCE</scope>
</reference>
<gene>
    <name evidence="1" type="ORF">Tci_033110</name>
</gene>
<sequence>MDFYSPLAGMDTVPARIEDIVSYLQPIAHQRMVLSVIGRLLLAASANYIWDERNKRIFKQVKRSWTDIRDIIITTIRLKLFTLKFRYKARVIKLLAEWKMPNNFRLYGS</sequence>
<organism evidence="1">
    <name type="scientific">Tanacetum cinerariifolium</name>
    <name type="common">Dalmatian daisy</name>
    <name type="synonym">Chrysanthemum cinerariifolium</name>
    <dbReference type="NCBI Taxonomy" id="118510"/>
    <lineage>
        <taxon>Eukaryota</taxon>
        <taxon>Viridiplantae</taxon>
        <taxon>Streptophyta</taxon>
        <taxon>Embryophyta</taxon>
        <taxon>Tracheophyta</taxon>
        <taxon>Spermatophyta</taxon>
        <taxon>Magnoliopsida</taxon>
        <taxon>eudicotyledons</taxon>
        <taxon>Gunneridae</taxon>
        <taxon>Pentapetalae</taxon>
        <taxon>asterids</taxon>
        <taxon>campanulids</taxon>
        <taxon>Asterales</taxon>
        <taxon>Asteraceae</taxon>
        <taxon>Asteroideae</taxon>
        <taxon>Anthemideae</taxon>
        <taxon>Anthemidinae</taxon>
        <taxon>Tanacetum</taxon>
    </lineage>
</organism>
<evidence type="ECO:0000313" key="1">
    <source>
        <dbReference type="EMBL" id="GEU61132.1"/>
    </source>
</evidence>